<evidence type="ECO:0000313" key="2">
    <source>
        <dbReference type="EMBL" id="KAK7507508.1"/>
    </source>
</evidence>
<feature type="region of interest" description="Disordered" evidence="1">
    <location>
        <begin position="31"/>
        <end position="55"/>
    </location>
</feature>
<dbReference type="Proteomes" id="UP001519460">
    <property type="component" value="Unassembled WGS sequence"/>
</dbReference>
<sequence>MNVINDVQQHFSDLIAADSVPTAISFATEGVDQQQARSTRTGQANPKRSYGCRSNGLTRTVDAGRVCADNDLNSFTPPTSSAAALAAEYSYENNNIAYGHSSLVPVPLFKTAAIVALRTPTLGLPSTATSTCSPPTSILGHGPSEVHHPKENQKTATIGSTIKETGLCVLLVLPEPASEESVSSADYVWMT</sequence>
<evidence type="ECO:0000256" key="1">
    <source>
        <dbReference type="SAM" id="MobiDB-lite"/>
    </source>
</evidence>
<name>A0ABD0M7N5_9CAEN</name>
<feature type="compositionally biased region" description="Polar residues" evidence="1">
    <location>
        <begin position="31"/>
        <end position="46"/>
    </location>
</feature>
<proteinExistence type="predicted"/>
<organism evidence="2 3">
    <name type="scientific">Batillaria attramentaria</name>
    <dbReference type="NCBI Taxonomy" id="370345"/>
    <lineage>
        <taxon>Eukaryota</taxon>
        <taxon>Metazoa</taxon>
        <taxon>Spiralia</taxon>
        <taxon>Lophotrochozoa</taxon>
        <taxon>Mollusca</taxon>
        <taxon>Gastropoda</taxon>
        <taxon>Caenogastropoda</taxon>
        <taxon>Sorbeoconcha</taxon>
        <taxon>Cerithioidea</taxon>
        <taxon>Batillariidae</taxon>
        <taxon>Batillaria</taxon>
    </lineage>
</organism>
<dbReference type="EMBL" id="JACVVK020000004">
    <property type="protein sequence ID" value="KAK7507508.1"/>
    <property type="molecule type" value="Genomic_DNA"/>
</dbReference>
<dbReference type="AlphaFoldDB" id="A0ABD0M7N5"/>
<accession>A0ABD0M7N5</accession>
<protein>
    <submittedName>
        <fullName evidence="2">Uncharacterized protein</fullName>
    </submittedName>
</protein>
<comment type="caution">
    <text evidence="2">The sequence shown here is derived from an EMBL/GenBank/DDBJ whole genome shotgun (WGS) entry which is preliminary data.</text>
</comment>
<gene>
    <name evidence="2" type="ORF">BaRGS_00001443</name>
</gene>
<evidence type="ECO:0000313" key="3">
    <source>
        <dbReference type="Proteomes" id="UP001519460"/>
    </source>
</evidence>
<keyword evidence="3" id="KW-1185">Reference proteome</keyword>
<reference evidence="2 3" key="1">
    <citation type="journal article" date="2023" name="Sci. Data">
        <title>Genome assembly of the Korean intertidal mud-creeper Batillaria attramentaria.</title>
        <authorList>
            <person name="Patra A.K."/>
            <person name="Ho P.T."/>
            <person name="Jun S."/>
            <person name="Lee S.J."/>
            <person name="Kim Y."/>
            <person name="Won Y.J."/>
        </authorList>
    </citation>
    <scope>NUCLEOTIDE SEQUENCE [LARGE SCALE GENOMIC DNA]</scope>
    <source>
        <strain evidence="2">Wonlab-2016</strain>
    </source>
</reference>